<proteinExistence type="predicted"/>
<dbReference type="EMBL" id="BPLR01009239">
    <property type="protein sequence ID" value="GIY30496.1"/>
    <property type="molecule type" value="Genomic_DNA"/>
</dbReference>
<evidence type="ECO:0000313" key="3">
    <source>
        <dbReference type="Proteomes" id="UP001054945"/>
    </source>
</evidence>
<accession>A0AAV4SBC8</accession>
<dbReference type="Proteomes" id="UP001054945">
    <property type="component" value="Unassembled WGS sequence"/>
</dbReference>
<comment type="caution">
    <text evidence="2">The sequence shown here is derived from an EMBL/GenBank/DDBJ whole genome shotgun (WGS) entry which is preliminary data.</text>
</comment>
<name>A0AAV4SBC8_CAEEX</name>
<keyword evidence="1" id="KW-0472">Membrane</keyword>
<reference evidence="2 3" key="1">
    <citation type="submission" date="2021-06" db="EMBL/GenBank/DDBJ databases">
        <title>Caerostris extrusa draft genome.</title>
        <authorList>
            <person name="Kono N."/>
            <person name="Arakawa K."/>
        </authorList>
    </citation>
    <scope>NUCLEOTIDE SEQUENCE [LARGE SCALE GENOMIC DNA]</scope>
</reference>
<sequence length="101" mass="11913">MQRPAETSCYRPNLIFRLHMLSARNNVLSNVLRPESYFYKIHATATVKWQKPWDFKMLTQTIQQKFVYVSLFYIKCFGLFRIVGDGMADLMLKLGTTSRLK</sequence>
<dbReference type="AlphaFoldDB" id="A0AAV4SBC8"/>
<organism evidence="2 3">
    <name type="scientific">Caerostris extrusa</name>
    <name type="common">Bark spider</name>
    <name type="synonym">Caerostris bankana</name>
    <dbReference type="NCBI Taxonomy" id="172846"/>
    <lineage>
        <taxon>Eukaryota</taxon>
        <taxon>Metazoa</taxon>
        <taxon>Ecdysozoa</taxon>
        <taxon>Arthropoda</taxon>
        <taxon>Chelicerata</taxon>
        <taxon>Arachnida</taxon>
        <taxon>Araneae</taxon>
        <taxon>Araneomorphae</taxon>
        <taxon>Entelegynae</taxon>
        <taxon>Araneoidea</taxon>
        <taxon>Araneidae</taxon>
        <taxon>Caerostris</taxon>
    </lineage>
</organism>
<keyword evidence="3" id="KW-1185">Reference proteome</keyword>
<protein>
    <submittedName>
        <fullName evidence="2">Uncharacterized protein</fullName>
    </submittedName>
</protein>
<evidence type="ECO:0000313" key="2">
    <source>
        <dbReference type="EMBL" id="GIY30496.1"/>
    </source>
</evidence>
<keyword evidence="1" id="KW-1133">Transmembrane helix</keyword>
<gene>
    <name evidence="2" type="ORF">CEXT_259821</name>
</gene>
<feature type="transmembrane region" description="Helical" evidence="1">
    <location>
        <begin position="66"/>
        <end position="84"/>
    </location>
</feature>
<keyword evidence="1" id="KW-0812">Transmembrane</keyword>
<evidence type="ECO:0000256" key="1">
    <source>
        <dbReference type="SAM" id="Phobius"/>
    </source>
</evidence>